<dbReference type="PANTHER" id="PTHR41532">
    <property type="entry name" value="FIXS PROTEIN"/>
    <property type="match status" value="1"/>
</dbReference>
<name>A0A251X9Q7_9GAMM</name>
<evidence type="ECO:0000256" key="1">
    <source>
        <dbReference type="SAM" id="Phobius"/>
    </source>
</evidence>
<keyword evidence="3" id="KW-1185">Reference proteome</keyword>
<keyword evidence="1" id="KW-0812">Transmembrane</keyword>
<dbReference type="OrthoDB" id="9802763at2"/>
<dbReference type="RefSeq" id="WP_086488023.1">
    <property type="nucleotide sequence ID" value="NZ_MSLT01000012.1"/>
</dbReference>
<comment type="caution">
    <text evidence="2">The sequence shown here is derived from an EMBL/GenBank/DDBJ whole genome shotgun (WGS) entry which is preliminary data.</text>
</comment>
<sequence length="53" mass="6153">MDILYLLIPVSLVFIALIVWIFIWAIRSGQFDDLEGPAHEILMDDEENSHPKK</sequence>
<reference evidence="2 3" key="1">
    <citation type="submission" date="2016-12" db="EMBL/GenBank/DDBJ databases">
        <title>Thioflexothrix psekupsii D3 genome sequencing and assembly.</title>
        <authorList>
            <person name="Fomenkov A."/>
            <person name="Vincze T."/>
            <person name="Grabovich M."/>
            <person name="Anton B.P."/>
            <person name="Dubinina G."/>
            <person name="Orlova M."/>
            <person name="Belousova E."/>
            <person name="Roberts R.J."/>
        </authorList>
    </citation>
    <scope>NUCLEOTIDE SEQUENCE [LARGE SCALE GENOMIC DNA]</scope>
    <source>
        <strain evidence="2">D3</strain>
    </source>
</reference>
<gene>
    <name evidence="2" type="ORF">TPSD3_07895</name>
</gene>
<protein>
    <submittedName>
        <fullName evidence="2">Cytochrome oxidase maturation protein, cbb3-type</fullName>
    </submittedName>
</protein>
<keyword evidence="1" id="KW-0472">Membrane</keyword>
<dbReference type="Proteomes" id="UP000194798">
    <property type="component" value="Unassembled WGS sequence"/>
</dbReference>
<dbReference type="PANTHER" id="PTHR41532:SF1">
    <property type="entry name" value="FIXS PROTEIN"/>
    <property type="match status" value="1"/>
</dbReference>
<dbReference type="EMBL" id="MSLT01000012">
    <property type="protein sequence ID" value="OUD14242.1"/>
    <property type="molecule type" value="Genomic_DNA"/>
</dbReference>
<evidence type="ECO:0000313" key="2">
    <source>
        <dbReference type="EMBL" id="OUD14242.1"/>
    </source>
</evidence>
<accession>A0A251X9Q7</accession>
<keyword evidence="1" id="KW-1133">Transmembrane helix</keyword>
<proteinExistence type="predicted"/>
<organism evidence="2 3">
    <name type="scientific">Thioflexithrix psekupsensis</name>
    <dbReference type="NCBI Taxonomy" id="1570016"/>
    <lineage>
        <taxon>Bacteria</taxon>
        <taxon>Pseudomonadati</taxon>
        <taxon>Pseudomonadota</taxon>
        <taxon>Gammaproteobacteria</taxon>
        <taxon>Thiotrichales</taxon>
        <taxon>Thioflexithrix</taxon>
    </lineage>
</organism>
<dbReference type="NCBIfam" id="TIGR00847">
    <property type="entry name" value="ccoS"/>
    <property type="match status" value="1"/>
</dbReference>
<evidence type="ECO:0000313" key="3">
    <source>
        <dbReference type="Proteomes" id="UP000194798"/>
    </source>
</evidence>
<feature type="transmembrane region" description="Helical" evidence="1">
    <location>
        <begin position="6"/>
        <end position="26"/>
    </location>
</feature>
<dbReference type="InterPro" id="IPR004714">
    <property type="entry name" value="Cyt_oxidase_maturation_cbb3"/>
</dbReference>
<dbReference type="AlphaFoldDB" id="A0A251X9Q7"/>
<dbReference type="Pfam" id="PF03597">
    <property type="entry name" value="FixS"/>
    <property type="match status" value="1"/>
</dbReference>